<comment type="caution">
    <text evidence="1">The sequence shown here is derived from an EMBL/GenBank/DDBJ whole genome shotgun (WGS) entry which is preliminary data.</text>
</comment>
<proteinExistence type="predicted"/>
<reference evidence="1" key="2">
    <citation type="journal article" date="2023" name="IMA Fungus">
        <title>Comparative genomic study of the Penicillium genus elucidates a diverse pangenome and 15 lateral gene transfer events.</title>
        <authorList>
            <person name="Petersen C."/>
            <person name="Sorensen T."/>
            <person name="Nielsen M.R."/>
            <person name="Sondergaard T.E."/>
            <person name="Sorensen J.L."/>
            <person name="Fitzpatrick D.A."/>
            <person name="Frisvad J.C."/>
            <person name="Nielsen K.L."/>
        </authorList>
    </citation>
    <scope>NUCLEOTIDE SEQUENCE</scope>
    <source>
        <strain evidence="1">IBT 29677</strain>
    </source>
</reference>
<dbReference type="EMBL" id="JAPZBU010000009">
    <property type="protein sequence ID" value="KAJ5386848.1"/>
    <property type="molecule type" value="Genomic_DNA"/>
</dbReference>
<organism evidence="1 2">
    <name type="scientific">Penicillium cosmopolitanum</name>
    <dbReference type="NCBI Taxonomy" id="1131564"/>
    <lineage>
        <taxon>Eukaryota</taxon>
        <taxon>Fungi</taxon>
        <taxon>Dikarya</taxon>
        <taxon>Ascomycota</taxon>
        <taxon>Pezizomycotina</taxon>
        <taxon>Eurotiomycetes</taxon>
        <taxon>Eurotiomycetidae</taxon>
        <taxon>Eurotiales</taxon>
        <taxon>Aspergillaceae</taxon>
        <taxon>Penicillium</taxon>
    </lineage>
</organism>
<evidence type="ECO:0000313" key="1">
    <source>
        <dbReference type="EMBL" id="KAJ5386848.1"/>
    </source>
</evidence>
<accession>A0A9W9VPC8</accession>
<keyword evidence="2" id="KW-1185">Reference proteome</keyword>
<dbReference type="AlphaFoldDB" id="A0A9W9VPC8"/>
<name>A0A9W9VPC8_9EURO</name>
<protein>
    <submittedName>
        <fullName evidence="1">Uncharacterized protein</fullName>
    </submittedName>
</protein>
<dbReference type="GeneID" id="81373006"/>
<gene>
    <name evidence="1" type="ORF">N7509_009389</name>
</gene>
<dbReference type="Proteomes" id="UP001147747">
    <property type="component" value="Unassembled WGS sequence"/>
</dbReference>
<sequence>MPIDESISAAQGWRLLRGCVAQPAGVTRARVVGGGMIQWRHSTLKKEEKHPDFSSDGGVILHWQFQHNGPMICKYFDL</sequence>
<reference evidence="1" key="1">
    <citation type="submission" date="2022-12" db="EMBL/GenBank/DDBJ databases">
        <authorList>
            <person name="Petersen C."/>
        </authorList>
    </citation>
    <scope>NUCLEOTIDE SEQUENCE</scope>
    <source>
        <strain evidence="1">IBT 29677</strain>
    </source>
</reference>
<dbReference type="RefSeq" id="XP_056484646.1">
    <property type="nucleotide sequence ID" value="XM_056634026.1"/>
</dbReference>
<evidence type="ECO:0000313" key="2">
    <source>
        <dbReference type="Proteomes" id="UP001147747"/>
    </source>
</evidence>